<dbReference type="InterPro" id="IPR011009">
    <property type="entry name" value="Kinase-like_dom_sf"/>
</dbReference>
<comment type="caution">
    <text evidence="3">The sequence shown here is derived from an EMBL/GenBank/DDBJ whole genome shotgun (WGS) entry which is preliminary data.</text>
</comment>
<sequence>MRPILFALLCSLALGVFASPVPHVVRAKSGGSRSPSPGATTPKTAPCEFAVAVHDRGKLLATGTKGIVYDVQKLYKNQKAVVKVIPENWARSTPKEAQNLAAVGQLLDWGYKEDGKEKTHYLLMKNMGIPFSEVKPKLSEADGNTLIMAALERYKKEFQMTNNDKNPGNFLFRQVGGKWQAEIVDWEKGVWEGKSAAPAAPAPKKVANPQHCVVQ</sequence>
<dbReference type="AlphaFoldDB" id="A0A8H5HB92"/>
<protein>
    <submittedName>
        <fullName evidence="3">Uncharacterized protein</fullName>
    </submittedName>
</protein>
<dbReference type="EMBL" id="JAACJP010000014">
    <property type="protein sequence ID" value="KAF5380103.1"/>
    <property type="molecule type" value="Genomic_DNA"/>
</dbReference>
<keyword evidence="2" id="KW-0732">Signal</keyword>
<feature type="region of interest" description="Disordered" evidence="1">
    <location>
        <begin position="195"/>
        <end position="215"/>
    </location>
</feature>
<feature type="chain" id="PRO_5034277796" evidence="2">
    <location>
        <begin position="19"/>
        <end position="215"/>
    </location>
</feature>
<dbReference type="SUPFAM" id="SSF56112">
    <property type="entry name" value="Protein kinase-like (PK-like)"/>
    <property type="match status" value="1"/>
</dbReference>
<evidence type="ECO:0000256" key="2">
    <source>
        <dbReference type="SAM" id="SignalP"/>
    </source>
</evidence>
<evidence type="ECO:0000313" key="4">
    <source>
        <dbReference type="Proteomes" id="UP000565441"/>
    </source>
</evidence>
<proteinExistence type="predicted"/>
<keyword evidence="4" id="KW-1185">Reference proteome</keyword>
<dbReference type="Proteomes" id="UP000565441">
    <property type="component" value="Unassembled WGS sequence"/>
</dbReference>
<gene>
    <name evidence="3" type="ORF">D9615_006125</name>
</gene>
<dbReference type="OrthoDB" id="3068319at2759"/>
<accession>A0A8H5HB92</accession>
<organism evidence="3 4">
    <name type="scientific">Tricholomella constricta</name>
    <dbReference type="NCBI Taxonomy" id="117010"/>
    <lineage>
        <taxon>Eukaryota</taxon>
        <taxon>Fungi</taxon>
        <taxon>Dikarya</taxon>
        <taxon>Basidiomycota</taxon>
        <taxon>Agaricomycotina</taxon>
        <taxon>Agaricomycetes</taxon>
        <taxon>Agaricomycetidae</taxon>
        <taxon>Agaricales</taxon>
        <taxon>Tricholomatineae</taxon>
        <taxon>Lyophyllaceae</taxon>
        <taxon>Tricholomella</taxon>
    </lineage>
</organism>
<evidence type="ECO:0000313" key="3">
    <source>
        <dbReference type="EMBL" id="KAF5380103.1"/>
    </source>
</evidence>
<feature type="signal peptide" evidence="2">
    <location>
        <begin position="1"/>
        <end position="18"/>
    </location>
</feature>
<name>A0A8H5HB92_9AGAR</name>
<reference evidence="3 4" key="1">
    <citation type="journal article" date="2020" name="ISME J.">
        <title>Uncovering the hidden diversity of litter-decomposition mechanisms in mushroom-forming fungi.</title>
        <authorList>
            <person name="Floudas D."/>
            <person name="Bentzer J."/>
            <person name="Ahren D."/>
            <person name="Johansson T."/>
            <person name="Persson P."/>
            <person name="Tunlid A."/>
        </authorList>
    </citation>
    <scope>NUCLEOTIDE SEQUENCE [LARGE SCALE GENOMIC DNA]</scope>
    <source>
        <strain evidence="3 4">CBS 661.87</strain>
    </source>
</reference>
<evidence type="ECO:0000256" key="1">
    <source>
        <dbReference type="SAM" id="MobiDB-lite"/>
    </source>
</evidence>